<keyword evidence="4" id="KW-0479">Metal-binding</keyword>
<dbReference type="Gene3D" id="2.40.50.120">
    <property type="match status" value="1"/>
</dbReference>
<sequence length="164" mass="18596">MKLLAPRHHVMGECCTSYTIMYFALALVFLLSVCKSLDACTCLPAHPQTHYCKSDYVLLVKVKHSKIVPSTYGDAQMIHVKVKKTFKESKKSKLALKRGQMWSAKDDGLCGVDLRPNVKYLVTGRVDAGKAFISSCNYYQEWSKLTTKQKKGFRLLYQQGCECK</sequence>
<keyword evidence="4" id="KW-0862">Zinc</keyword>
<proteinExistence type="predicted"/>
<name>T1JKL0_STRMM</name>
<reference evidence="7" key="2">
    <citation type="submission" date="2015-02" db="UniProtKB">
        <authorList>
            <consortium name="EnsemblMetazoa"/>
        </authorList>
    </citation>
    <scope>IDENTIFICATION</scope>
</reference>
<evidence type="ECO:0000313" key="8">
    <source>
        <dbReference type="Proteomes" id="UP000014500"/>
    </source>
</evidence>
<dbReference type="OMA" id="CVCEIAS"/>
<dbReference type="PROSITE" id="PS50189">
    <property type="entry name" value="NTR"/>
    <property type="match status" value="1"/>
</dbReference>
<feature type="disulfide bond" evidence="5">
    <location>
        <begin position="52"/>
        <end position="161"/>
    </location>
</feature>
<keyword evidence="3 5" id="KW-1015">Disulfide bond</keyword>
<dbReference type="PANTHER" id="PTHR11844">
    <property type="entry name" value="METALLOPROTEASE INHIBITOR"/>
    <property type="match status" value="1"/>
</dbReference>
<dbReference type="EMBL" id="JH431731">
    <property type="status" value="NOT_ANNOTATED_CDS"/>
    <property type="molecule type" value="Genomic_DNA"/>
</dbReference>
<dbReference type="GO" id="GO:0031012">
    <property type="term" value="C:extracellular matrix"/>
    <property type="evidence" value="ECO:0007669"/>
    <property type="project" value="TreeGrafter"/>
</dbReference>
<dbReference type="SMART" id="SM00206">
    <property type="entry name" value="NTR"/>
    <property type="match status" value="1"/>
</dbReference>
<organism evidence="7 8">
    <name type="scientific">Strigamia maritima</name>
    <name type="common">European centipede</name>
    <name type="synonym">Geophilus maritimus</name>
    <dbReference type="NCBI Taxonomy" id="126957"/>
    <lineage>
        <taxon>Eukaryota</taxon>
        <taxon>Metazoa</taxon>
        <taxon>Ecdysozoa</taxon>
        <taxon>Arthropoda</taxon>
        <taxon>Myriapoda</taxon>
        <taxon>Chilopoda</taxon>
        <taxon>Pleurostigmophora</taxon>
        <taxon>Geophilomorpha</taxon>
        <taxon>Linotaeniidae</taxon>
        <taxon>Strigamia</taxon>
    </lineage>
</organism>
<dbReference type="GO" id="GO:0005615">
    <property type="term" value="C:extracellular space"/>
    <property type="evidence" value="ECO:0007669"/>
    <property type="project" value="TreeGrafter"/>
</dbReference>
<feature type="disulfide bond" evidence="5">
    <location>
        <begin position="42"/>
        <end position="136"/>
    </location>
</feature>
<dbReference type="GO" id="GO:0008191">
    <property type="term" value="F:metalloendopeptidase inhibitor activity"/>
    <property type="evidence" value="ECO:0007669"/>
    <property type="project" value="InterPro"/>
</dbReference>
<evidence type="ECO:0000259" key="6">
    <source>
        <dbReference type="PROSITE" id="PS50189"/>
    </source>
</evidence>
<dbReference type="GO" id="GO:0046872">
    <property type="term" value="F:metal ion binding"/>
    <property type="evidence" value="ECO:0007669"/>
    <property type="project" value="UniProtKB-KW"/>
</dbReference>
<dbReference type="GO" id="GO:0051045">
    <property type="term" value="P:negative regulation of membrane protein ectodomain proteolysis"/>
    <property type="evidence" value="ECO:0007669"/>
    <property type="project" value="TreeGrafter"/>
</dbReference>
<dbReference type="HOGENOM" id="CLU_084029_2_0_1"/>
<feature type="domain" description="NTR" evidence="6">
    <location>
        <begin position="40"/>
        <end position="161"/>
    </location>
</feature>
<dbReference type="Pfam" id="PF00965">
    <property type="entry name" value="TIMP"/>
    <property type="match status" value="1"/>
</dbReference>
<keyword evidence="8" id="KW-1185">Reference proteome</keyword>
<dbReference type="PhylomeDB" id="T1JKL0"/>
<dbReference type="SUPFAM" id="SSF50242">
    <property type="entry name" value="TIMP-like"/>
    <property type="match status" value="1"/>
</dbReference>
<evidence type="ECO:0000256" key="4">
    <source>
        <dbReference type="PIRSR" id="PIRSR601820-1"/>
    </source>
</evidence>
<keyword evidence="2" id="KW-0964">Secreted</keyword>
<evidence type="ECO:0000256" key="2">
    <source>
        <dbReference type="ARBA" id="ARBA00022525"/>
    </source>
</evidence>
<accession>T1JKL0</accession>
<dbReference type="InterPro" id="IPR001134">
    <property type="entry name" value="Netrin_domain"/>
</dbReference>
<evidence type="ECO:0000256" key="1">
    <source>
        <dbReference type="ARBA" id="ARBA00004613"/>
    </source>
</evidence>
<evidence type="ECO:0000313" key="7">
    <source>
        <dbReference type="EnsemblMetazoa" id="SMAR014390-PA"/>
    </source>
</evidence>
<dbReference type="AlphaFoldDB" id="T1JKL0"/>
<comment type="subcellular location">
    <subcellularLocation>
        <location evidence="1">Secreted</location>
    </subcellularLocation>
</comment>
<feature type="disulfide bond" evidence="5">
    <location>
        <begin position="40"/>
        <end position="110"/>
    </location>
</feature>
<dbReference type="EnsemblMetazoa" id="SMAR014390-RA">
    <property type="protein sequence ID" value="SMAR014390-PA"/>
    <property type="gene ID" value="SMAR014390"/>
</dbReference>
<dbReference type="InterPro" id="IPR008993">
    <property type="entry name" value="TIMP-like_OB-fold"/>
</dbReference>
<evidence type="ECO:0000256" key="3">
    <source>
        <dbReference type="ARBA" id="ARBA00023157"/>
    </source>
</evidence>
<dbReference type="PANTHER" id="PTHR11844:SF33">
    <property type="entry name" value="TISSUE INHIBITOR OF METALLOPROTEINASE"/>
    <property type="match status" value="1"/>
</dbReference>
<feature type="binding site" evidence="4">
    <location>
        <position position="40"/>
    </location>
    <ligand>
        <name>Zn(2+)</name>
        <dbReference type="ChEBI" id="CHEBI:29105"/>
        <note>ligand shared with metalloproteinase partner</note>
    </ligand>
</feature>
<dbReference type="InterPro" id="IPR001820">
    <property type="entry name" value="TIMP"/>
</dbReference>
<dbReference type="STRING" id="126957.T1JKL0"/>
<dbReference type="GO" id="GO:0002020">
    <property type="term" value="F:protease binding"/>
    <property type="evidence" value="ECO:0007669"/>
    <property type="project" value="TreeGrafter"/>
</dbReference>
<evidence type="ECO:0000256" key="5">
    <source>
        <dbReference type="PIRSR" id="PIRSR601820-3"/>
    </source>
</evidence>
<protein>
    <recommendedName>
        <fullName evidence="6">NTR domain-containing protein</fullName>
    </recommendedName>
</protein>
<dbReference type="Proteomes" id="UP000014500">
    <property type="component" value="Unassembled WGS sequence"/>
</dbReference>
<reference evidence="8" key="1">
    <citation type="submission" date="2011-05" db="EMBL/GenBank/DDBJ databases">
        <authorList>
            <person name="Richards S.R."/>
            <person name="Qu J."/>
            <person name="Jiang H."/>
            <person name="Jhangiani S.N."/>
            <person name="Agravi P."/>
            <person name="Goodspeed R."/>
            <person name="Gross S."/>
            <person name="Mandapat C."/>
            <person name="Jackson L."/>
            <person name="Mathew T."/>
            <person name="Pu L."/>
            <person name="Thornton R."/>
            <person name="Saada N."/>
            <person name="Wilczek-Boney K.B."/>
            <person name="Lee S."/>
            <person name="Kovar C."/>
            <person name="Wu Y."/>
            <person name="Scherer S.E."/>
            <person name="Worley K.C."/>
            <person name="Muzny D.M."/>
            <person name="Gibbs R."/>
        </authorList>
    </citation>
    <scope>NUCLEOTIDE SEQUENCE</scope>
    <source>
        <strain evidence="8">Brora</strain>
    </source>
</reference>
<dbReference type="eggNOG" id="KOG4745">
    <property type="taxonomic scope" value="Eukaryota"/>
</dbReference>